<accession>A0ABD1I580</accession>
<evidence type="ECO:0000313" key="2">
    <source>
        <dbReference type="Proteomes" id="UP001567538"/>
    </source>
</evidence>
<sequence>MYPDLRLGYWNNQHLRSSAESTWEIKEFLAPVTTRSGRTVSVPIQPKFEKEDHLQTPTRTQQQWQHYMKRILRSVH</sequence>
<evidence type="ECO:0000313" key="1">
    <source>
        <dbReference type="EMBL" id="KAL1563881.1"/>
    </source>
</evidence>
<gene>
    <name evidence="1" type="ORF">AAHA92_06300</name>
</gene>
<dbReference type="Proteomes" id="UP001567538">
    <property type="component" value="Unassembled WGS sequence"/>
</dbReference>
<comment type="caution">
    <text evidence="1">The sequence shown here is derived from an EMBL/GenBank/DDBJ whole genome shotgun (WGS) entry which is preliminary data.</text>
</comment>
<dbReference type="AlphaFoldDB" id="A0ABD1I580"/>
<name>A0ABD1I580_SALDI</name>
<protein>
    <submittedName>
        <fullName evidence="1">Uncharacterized protein</fullName>
    </submittedName>
</protein>
<reference evidence="1 2" key="1">
    <citation type="submission" date="2024-06" db="EMBL/GenBank/DDBJ databases">
        <title>A chromosome level genome sequence of Diviner's sage (Salvia divinorum).</title>
        <authorList>
            <person name="Ford S.A."/>
            <person name="Ro D.-K."/>
            <person name="Ness R.W."/>
            <person name="Phillips M.A."/>
        </authorList>
    </citation>
    <scope>NUCLEOTIDE SEQUENCE [LARGE SCALE GENOMIC DNA]</scope>
    <source>
        <strain evidence="1">SAF-2024a</strain>
        <tissue evidence="1">Leaf</tissue>
    </source>
</reference>
<proteinExistence type="predicted"/>
<dbReference type="EMBL" id="JBEAFC010000003">
    <property type="protein sequence ID" value="KAL1563881.1"/>
    <property type="molecule type" value="Genomic_DNA"/>
</dbReference>
<keyword evidence="2" id="KW-1185">Reference proteome</keyword>
<organism evidence="1 2">
    <name type="scientific">Salvia divinorum</name>
    <name type="common">Maria pastora</name>
    <name type="synonym">Diviner's sage</name>
    <dbReference type="NCBI Taxonomy" id="28513"/>
    <lineage>
        <taxon>Eukaryota</taxon>
        <taxon>Viridiplantae</taxon>
        <taxon>Streptophyta</taxon>
        <taxon>Embryophyta</taxon>
        <taxon>Tracheophyta</taxon>
        <taxon>Spermatophyta</taxon>
        <taxon>Magnoliopsida</taxon>
        <taxon>eudicotyledons</taxon>
        <taxon>Gunneridae</taxon>
        <taxon>Pentapetalae</taxon>
        <taxon>asterids</taxon>
        <taxon>lamiids</taxon>
        <taxon>Lamiales</taxon>
        <taxon>Lamiaceae</taxon>
        <taxon>Nepetoideae</taxon>
        <taxon>Mentheae</taxon>
        <taxon>Salviinae</taxon>
        <taxon>Salvia</taxon>
        <taxon>Salvia subgen. Calosphace</taxon>
    </lineage>
</organism>